<evidence type="ECO:0000313" key="2">
    <source>
        <dbReference type="Proteomes" id="UP000198705"/>
    </source>
</evidence>
<dbReference type="EMBL" id="FOVN01000004">
    <property type="protein sequence ID" value="SFN80042.1"/>
    <property type="molecule type" value="Genomic_DNA"/>
</dbReference>
<dbReference type="OrthoDB" id="1149279at2"/>
<proteinExistence type="predicted"/>
<name>A0A1I5BZI2_9FLAO</name>
<accession>A0A1I5BZI2</accession>
<dbReference type="Proteomes" id="UP000198705">
    <property type="component" value="Unassembled WGS sequence"/>
</dbReference>
<dbReference type="STRING" id="649333.SAMN04487989_10488"/>
<evidence type="ECO:0000313" key="1">
    <source>
        <dbReference type="EMBL" id="SFN80042.1"/>
    </source>
</evidence>
<dbReference type="RefSeq" id="WP_092208348.1">
    <property type="nucleotide sequence ID" value="NZ_FOVN01000004.1"/>
</dbReference>
<protein>
    <submittedName>
        <fullName evidence="1">Putative signal transducing protein</fullName>
    </submittedName>
</protein>
<reference evidence="2" key="1">
    <citation type="submission" date="2016-10" db="EMBL/GenBank/DDBJ databases">
        <authorList>
            <person name="Varghese N."/>
            <person name="Submissions S."/>
        </authorList>
    </citation>
    <scope>NUCLEOTIDE SEQUENCE [LARGE SCALE GENOMIC DNA]</scope>
    <source>
        <strain evidence="2">DSM 23925</strain>
    </source>
</reference>
<organism evidence="1 2">
    <name type="scientific">Bizionia echini</name>
    <dbReference type="NCBI Taxonomy" id="649333"/>
    <lineage>
        <taxon>Bacteria</taxon>
        <taxon>Pseudomonadati</taxon>
        <taxon>Bacteroidota</taxon>
        <taxon>Flavobacteriia</taxon>
        <taxon>Flavobacteriales</taxon>
        <taxon>Flavobacteriaceae</taxon>
        <taxon>Bizionia</taxon>
    </lineage>
</organism>
<dbReference type="AlphaFoldDB" id="A0A1I5BZI2"/>
<keyword evidence="2" id="KW-1185">Reference proteome</keyword>
<gene>
    <name evidence="1" type="ORF">SAMN04487989_10488</name>
</gene>
<sequence>MDSDYKKIYTGSFIIAQLIVDKLEALGISAIVKDESESGRLAGFGASISGSQDIYVNIEELSEAIPIVESVTSELEAH</sequence>